<protein>
    <submittedName>
        <fullName evidence="3">Uncharacterized protein</fullName>
    </submittedName>
</protein>
<evidence type="ECO:0000313" key="5">
    <source>
        <dbReference type="Proteomes" id="UP000094761"/>
    </source>
</evidence>
<keyword evidence="1" id="KW-0472">Membrane</keyword>
<keyword evidence="1" id="KW-0812">Transmembrane</keyword>
<dbReference type="Proteomes" id="UP000094761">
    <property type="component" value="Unassembled WGS sequence"/>
</dbReference>
<dbReference type="AlphaFoldDB" id="A0A178JG02"/>
<dbReference type="OrthoDB" id="5902200at2"/>
<evidence type="ECO:0000313" key="7">
    <source>
        <dbReference type="Proteomes" id="UP001150001"/>
    </source>
</evidence>
<keyword evidence="1" id="KW-1133">Transmembrane helix</keyword>
<keyword evidence="7" id="KW-1185">Reference proteome</keyword>
<reference evidence="2" key="3">
    <citation type="submission" date="2022-11" db="EMBL/GenBank/DDBJ databases">
        <title>Role of the vibriolysin VemA secreted by the emergent pathogen Vibrio europaeus in the colonization of Manila clam mucus.</title>
        <authorList>
            <person name="Martinez C."/>
            <person name="Rodriguez S."/>
            <person name="Vences A."/>
            <person name="Barja J.L."/>
            <person name="Toranzo A.E."/>
            <person name="Dubert J."/>
        </authorList>
    </citation>
    <scope>NUCLEOTIDE SEQUENCE</scope>
    <source>
        <strain evidence="2">3454</strain>
    </source>
</reference>
<evidence type="ECO:0000313" key="3">
    <source>
        <dbReference type="EMBL" id="OAN00488.1"/>
    </source>
</evidence>
<proteinExistence type="predicted"/>
<organism evidence="3 5">
    <name type="scientific">Vibrio europaeus</name>
    <dbReference type="NCBI Taxonomy" id="300876"/>
    <lineage>
        <taxon>Bacteria</taxon>
        <taxon>Pseudomonadati</taxon>
        <taxon>Pseudomonadota</taxon>
        <taxon>Gammaproteobacteria</taxon>
        <taxon>Vibrionales</taxon>
        <taxon>Vibrionaceae</taxon>
        <taxon>Vibrio</taxon>
        <taxon>Vibrio oreintalis group</taxon>
    </lineage>
</organism>
<dbReference type="EMBL" id="LUAX01000001">
    <property type="protein sequence ID" value="OAN00488.1"/>
    <property type="molecule type" value="Genomic_DNA"/>
</dbReference>
<evidence type="ECO:0000256" key="1">
    <source>
        <dbReference type="SAM" id="Phobius"/>
    </source>
</evidence>
<accession>A0A178JG02</accession>
<reference evidence="4 6" key="2">
    <citation type="submission" date="2020-05" db="EMBL/GenBank/DDBJ databases">
        <title>First description outside Europe of the emergent pathogen for shellfish aquaculture Vibrio europaeus.</title>
        <authorList>
            <person name="Dubert J."/>
            <person name="Rojas R."/>
        </authorList>
    </citation>
    <scope>NUCLEOTIDE SEQUENCE [LARGE SCALE GENOMIC DNA]</scope>
    <source>
        <strain evidence="4 6">NPI-1</strain>
    </source>
</reference>
<dbReference type="RefSeq" id="WP_069666410.1">
    <property type="nucleotide sequence ID" value="NZ_CP053541.1"/>
</dbReference>
<dbReference type="GeneID" id="78075044"/>
<dbReference type="Proteomes" id="UP000501443">
    <property type="component" value="Chromosome 1"/>
</dbReference>
<reference evidence="3 5" key="1">
    <citation type="submission" date="2016-03" db="EMBL/GenBank/DDBJ databases">
        <title>Draft genome sequence of the Vibrio tubiashii subs. europaeus.</title>
        <authorList>
            <person name="Spinard E."/>
            <person name="Dubert J."/>
            <person name="Nelson D.R."/>
            <person name="Barja J.L."/>
        </authorList>
    </citation>
    <scope>NUCLEOTIDE SEQUENCE [LARGE SCALE GENOMIC DNA]</scope>
    <source>
        <strain evidence="5">PP-638</strain>
        <strain evidence="3">PP2-638</strain>
    </source>
</reference>
<feature type="transmembrane region" description="Helical" evidence="1">
    <location>
        <begin position="75"/>
        <end position="96"/>
    </location>
</feature>
<evidence type="ECO:0000313" key="6">
    <source>
        <dbReference type="Proteomes" id="UP000501443"/>
    </source>
</evidence>
<name>A0A178JG02_9VIBR</name>
<dbReference type="EMBL" id="CP053541">
    <property type="protein sequence ID" value="QJY36321.1"/>
    <property type="molecule type" value="Genomic_DNA"/>
</dbReference>
<evidence type="ECO:0000313" key="4">
    <source>
        <dbReference type="EMBL" id="QJY36321.1"/>
    </source>
</evidence>
<gene>
    <name evidence="3" type="ORF">AZ468_05025</name>
    <name evidence="4" type="ORF">HOO69_06725</name>
    <name evidence="2" type="ORF">OPW20_17175</name>
</gene>
<evidence type="ECO:0000313" key="2">
    <source>
        <dbReference type="EMBL" id="MDC5741809.1"/>
    </source>
</evidence>
<dbReference type="EMBL" id="JAPFIT010000018">
    <property type="protein sequence ID" value="MDC5741809.1"/>
    <property type="molecule type" value="Genomic_DNA"/>
</dbReference>
<sequence length="298" mass="34872">MFNSADQVTISVSEEKIQMLDSLLETIDTDMAVSMSFVRRAQGMSFRDLEQRVTGINNSTLKRYMQQSYRSIRPIHMVAAMSWVMMVPMTSFYYAVKMREFYRGMDDKAIEALYCIGRLPTEQFELYLDLVTNLMDCADREKFATFRQETQSQIDPNINYNELLPPKVLDINAFAIDYYRSVAITVKQFRLEHQIPVEMIARVLGLSDYQYLQLEDVHKVRDYSVAIGFRVKLGFELNSHVNFTSEMRQFPQFHHLRQVQHIRDSLIVEALRPLNGECKKRAVEILTTLSKIYIQNVI</sequence>
<dbReference type="Proteomes" id="UP001150001">
    <property type="component" value="Unassembled WGS sequence"/>
</dbReference>